<organism evidence="7 8">
    <name type="scientific">Alteromonas ponticola</name>
    <dbReference type="NCBI Taxonomy" id="2720613"/>
    <lineage>
        <taxon>Bacteria</taxon>
        <taxon>Pseudomonadati</taxon>
        <taxon>Pseudomonadota</taxon>
        <taxon>Gammaproteobacteria</taxon>
        <taxon>Alteromonadales</taxon>
        <taxon>Alteromonadaceae</taxon>
        <taxon>Alteromonas/Salinimonas group</taxon>
        <taxon>Alteromonas</taxon>
    </lineage>
</organism>
<dbReference type="Pfam" id="PF04542">
    <property type="entry name" value="Sigma70_r2"/>
    <property type="match status" value="1"/>
</dbReference>
<evidence type="ECO:0000256" key="4">
    <source>
        <dbReference type="ARBA" id="ARBA00023163"/>
    </source>
</evidence>
<evidence type="ECO:0000256" key="1">
    <source>
        <dbReference type="ARBA" id="ARBA00010641"/>
    </source>
</evidence>
<dbReference type="EMBL" id="JAATNW010000004">
    <property type="protein sequence ID" value="NMH60052.1"/>
    <property type="molecule type" value="Genomic_DNA"/>
</dbReference>
<dbReference type="RefSeq" id="WP_169210612.1">
    <property type="nucleotide sequence ID" value="NZ_JAATNW010000004.1"/>
</dbReference>
<protein>
    <submittedName>
        <fullName evidence="7">Sigma-70 family RNA polymerase sigma factor</fullName>
    </submittedName>
</protein>
<feature type="domain" description="RNA polymerase sigma-70 region 2" evidence="5">
    <location>
        <begin position="24"/>
        <end position="91"/>
    </location>
</feature>
<dbReference type="SUPFAM" id="SSF88659">
    <property type="entry name" value="Sigma3 and sigma4 domains of RNA polymerase sigma factors"/>
    <property type="match status" value="1"/>
</dbReference>
<dbReference type="InterPro" id="IPR013249">
    <property type="entry name" value="RNA_pol_sigma70_r4_t2"/>
</dbReference>
<dbReference type="Gene3D" id="1.10.10.10">
    <property type="entry name" value="Winged helix-like DNA-binding domain superfamily/Winged helix DNA-binding domain"/>
    <property type="match status" value="1"/>
</dbReference>
<keyword evidence="3" id="KW-0731">Sigma factor</keyword>
<evidence type="ECO:0000313" key="7">
    <source>
        <dbReference type="EMBL" id="NMH60052.1"/>
    </source>
</evidence>
<sequence length="177" mass="20249">MDSTELLALLQDTAIGDRASFARLYQQTSPNIYAVCLKLLQRRELAEEAMQDTFIRVWHNAADYQSGRGTVLAWMTTIARYRSLDMIRRKNIRKEQGLLDKDVIEGAQPVADSDNELSERLEHCMNALTDEQRQAIQLVYFNGLSHNEAVTHIRSPLGTIKSWIRRGLQSLKQCLSI</sequence>
<dbReference type="InterPro" id="IPR013324">
    <property type="entry name" value="RNA_pol_sigma_r3/r4-like"/>
</dbReference>
<comment type="similarity">
    <text evidence="1">Belongs to the sigma-70 factor family. ECF subfamily.</text>
</comment>
<comment type="caution">
    <text evidence="7">The sequence shown here is derived from an EMBL/GenBank/DDBJ whole genome shotgun (WGS) entry which is preliminary data.</text>
</comment>
<reference evidence="7 8" key="1">
    <citation type="submission" date="2020-03" db="EMBL/GenBank/DDBJ databases">
        <title>Alteromonas ponticola sp. nov., isolated from seawater.</title>
        <authorList>
            <person name="Yoon J.-H."/>
            <person name="Kim Y.-O."/>
        </authorList>
    </citation>
    <scope>NUCLEOTIDE SEQUENCE [LARGE SCALE GENOMIC DNA]</scope>
    <source>
        <strain evidence="7 8">MYP5</strain>
    </source>
</reference>
<dbReference type="Gene3D" id="1.10.1740.10">
    <property type="match status" value="1"/>
</dbReference>
<keyword evidence="4" id="KW-0804">Transcription</keyword>
<evidence type="ECO:0000259" key="6">
    <source>
        <dbReference type="Pfam" id="PF08281"/>
    </source>
</evidence>
<dbReference type="SUPFAM" id="SSF88946">
    <property type="entry name" value="Sigma2 domain of RNA polymerase sigma factors"/>
    <property type="match status" value="1"/>
</dbReference>
<keyword evidence="2" id="KW-0805">Transcription regulation</keyword>
<dbReference type="InterPro" id="IPR014284">
    <property type="entry name" value="RNA_pol_sigma-70_dom"/>
</dbReference>
<dbReference type="Proteomes" id="UP000709336">
    <property type="component" value="Unassembled WGS sequence"/>
</dbReference>
<name>A0ABX1R4M3_9ALTE</name>
<dbReference type="InterPro" id="IPR013325">
    <property type="entry name" value="RNA_pol_sigma_r2"/>
</dbReference>
<evidence type="ECO:0000256" key="2">
    <source>
        <dbReference type="ARBA" id="ARBA00023015"/>
    </source>
</evidence>
<evidence type="ECO:0000256" key="3">
    <source>
        <dbReference type="ARBA" id="ARBA00023082"/>
    </source>
</evidence>
<dbReference type="PANTHER" id="PTHR43133">
    <property type="entry name" value="RNA POLYMERASE ECF-TYPE SIGMA FACTO"/>
    <property type="match status" value="1"/>
</dbReference>
<evidence type="ECO:0000259" key="5">
    <source>
        <dbReference type="Pfam" id="PF04542"/>
    </source>
</evidence>
<gene>
    <name evidence="7" type="ORF">HCJ96_08490</name>
</gene>
<dbReference type="InterPro" id="IPR036388">
    <property type="entry name" value="WH-like_DNA-bd_sf"/>
</dbReference>
<dbReference type="PANTHER" id="PTHR43133:SF62">
    <property type="entry name" value="RNA POLYMERASE SIGMA FACTOR SIGZ"/>
    <property type="match status" value="1"/>
</dbReference>
<keyword evidence="8" id="KW-1185">Reference proteome</keyword>
<evidence type="ECO:0000313" key="8">
    <source>
        <dbReference type="Proteomes" id="UP000709336"/>
    </source>
</evidence>
<dbReference type="NCBIfam" id="TIGR02937">
    <property type="entry name" value="sigma70-ECF"/>
    <property type="match status" value="1"/>
</dbReference>
<dbReference type="InterPro" id="IPR007627">
    <property type="entry name" value="RNA_pol_sigma70_r2"/>
</dbReference>
<dbReference type="InterPro" id="IPR039425">
    <property type="entry name" value="RNA_pol_sigma-70-like"/>
</dbReference>
<feature type="domain" description="RNA polymerase sigma factor 70 region 4 type 2" evidence="6">
    <location>
        <begin position="119"/>
        <end position="171"/>
    </location>
</feature>
<proteinExistence type="inferred from homology"/>
<dbReference type="Pfam" id="PF08281">
    <property type="entry name" value="Sigma70_r4_2"/>
    <property type="match status" value="1"/>
</dbReference>
<dbReference type="CDD" id="cd06171">
    <property type="entry name" value="Sigma70_r4"/>
    <property type="match status" value="1"/>
</dbReference>
<accession>A0ABX1R4M3</accession>